<keyword evidence="12" id="KW-0131">Cell cycle</keyword>
<reference evidence="20" key="1">
    <citation type="journal article" date="1997" name="J. Cell Biol.">
        <title>Newt myotubes reenter the cell cycle by phosphorylation of the retinoblastoma protein.</title>
        <authorList>
            <person name="Tanaka EMM"/>
            <person name="Gann AAF.F"/>
            <person name="Gates PBB"/>
            <person name="Brockes JPP"/>
        </authorList>
    </citation>
    <scope>NUCLEOTIDE SEQUENCE</scope>
    <source>
        <tissue evidence="20">Limb blastema</tissue>
    </source>
</reference>
<dbReference type="Gene3D" id="6.10.250.530">
    <property type="match status" value="1"/>
</dbReference>
<feature type="domain" description="Retinoblastoma-associated protein A-box" evidence="18">
    <location>
        <begin position="353"/>
        <end position="548"/>
    </location>
</feature>
<evidence type="ECO:0000256" key="5">
    <source>
        <dbReference type="ARBA" id="ARBA00022491"/>
    </source>
</evidence>
<dbReference type="GO" id="GO:0000785">
    <property type="term" value="C:chromatin"/>
    <property type="evidence" value="ECO:0007669"/>
    <property type="project" value="TreeGrafter"/>
</dbReference>
<dbReference type="Pfam" id="PF01858">
    <property type="entry name" value="RB_A"/>
    <property type="match status" value="1"/>
</dbReference>
<dbReference type="Pfam" id="PF01857">
    <property type="entry name" value="RB_B"/>
    <property type="match status" value="1"/>
</dbReference>
<evidence type="ECO:0000259" key="19">
    <source>
        <dbReference type="SMART" id="SM01369"/>
    </source>
</evidence>
<keyword evidence="9" id="KW-0238">DNA-binding</keyword>
<evidence type="ECO:0000313" key="20">
    <source>
        <dbReference type="EMBL" id="CAA70428.1"/>
    </source>
</evidence>
<evidence type="ECO:0000256" key="1">
    <source>
        <dbReference type="ARBA" id="ARBA00004123"/>
    </source>
</evidence>
<dbReference type="SMART" id="SM01367">
    <property type="entry name" value="DUF3452"/>
    <property type="match status" value="1"/>
</dbReference>
<dbReference type="GO" id="GO:0048667">
    <property type="term" value="P:cell morphogenesis involved in neuron differentiation"/>
    <property type="evidence" value="ECO:0007669"/>
    <property type="project" value="TreeGrafter"/>
</dbReference>
<evidence type="ECO:0000256" key="14">
    <source>
        <dbReference type="ARBA" id="ARBA00081114"/>
    </source>
</evidence>
<evidence type="ECO:0000256" key="12">
    <source>
        <dbReference type="ARBA" id="ARBA00023306"/>
    </source>
</evidence>
<dbReference type="GO" id="GO:0031175">
    <property type="term" value="P:neuron projection development"/>
    <property type="evidence" value="ECO:0007669"/>
    <property type="project" value="TreeGrafter"/>
</dbReference>
<evidence type="ECO:0000256" key="15">
    <source>
        <dbReference type="SAM" id="MobiDB-lite"/>
    </source>
</evidence>
<dbReference type="InterPro" id="IPR024599">
    <property type="entry name" value="RB_N"/>
</dbReference>
<dbReference type="PANTHER" id="PTHR13742:SF36">
    <property type="entry name" value="RETINOBLASTOMA-ASSOCIATED PROTEIN"/>
    <property type="match status" value="1"/>
</dbReference>
<dbReference type="InterPro" id="IPR013763">
    <property type="entry name" value="Cyclin-like_dom"/>
</dbReference>
<evidence type="ECO:0000256" key="10">
    <source>
        <dbReference type="ARBA" id="ARBA00023163"/>
    </source>
</evidence>
<dbReference type="FunFam" id="1.10.472.140:FF:000002">
    <property type="entry name" value="RB transcriptional corepressor 1"/>
    <property type="match status" value="1"/>
</dbReference>
<keyword evidence="6" id="KW-0597">Phosphoprotein</keyword>
<dbReference type="GO" id="GO:0000977">
    <property type="term" value="F:RNA polymerase II transcription regulatory region sequence-specific DNA binding"/>
    <property type="evidence" value="ECO:0007669"/>
    <property type="project" value="TreeGrafter"/>
</dbReference>
<keyword evidence="10" id="KW-0804">Transcription</keyword>
<feature type="compositionally biased region" description="Basic residues" evidence="15">
    <location>
        <begin position="234"/>
        <end position="244"/>
    </location>
</feature>
<feature type="region of interest" description="Disordered" evidence="15">
    <location>
        <begin position="833"/>
        <end position="899"/>
    </location>
</feature>
<dbReference type="GO" id="GO:0035189">
    <property type="term" value="C:Rb-E2F complex"/>
    <property type="evidence" value="ECO:0007669"/>
    <property type="project" value="TreeGrafter"/>
</dbReference>
<dbReference type="SMART" id="SM01368">
    <property type="entry name" value="RB_A"/>
    <property type="match status" value="1"/>
</dbReference>
<evidence type="ECO:0000256" key="3">
    <source>
        <dbReference type="ARBA" id="ARBA00009475"/>
    </source>
</evidence>
<dbReference type="Pfam" id="PF11934">
    <property type="entry name" value="DUF3452"/>
    <property type="match status" value="1"/>
</dbReference>
<dbReference type="GO" id="GO:0005737">
    <property type="term" value="C:cytoplasm"/>
    <property type="evidence" value="ECO:0007669"/>
    <property type="project" value="UniProtKB-SubCell"/>
</dbReference>
<evidence type="ECO:0000256" key="9">
    <source>
        <dbReference type="ARBA" id="ARBA00023125"/>
    </source>
</evidence>
<feature type="domain" description="Cyclin-like" evidence="16">
    <location>
        <begin position="636"/>
        <end position="737"/>
    </location>
</feature>
<evidence type="ECO:0000256" key="2">
    <source>
        <dbReference type="ARBA" id="ARBA00004496"/>
    </source>
</evidence>
<dbReference type="Gene3D" id="1.10.472.10">
    <property type="entry name" value="Cyclin-like"/>
    <property type="match status" value="2"/>
</dbReference>
<comment type="similarity">
    <text evidence="3">Belongs to the retinoblastoma protein (RB) family.</text>
</comment>
<dbReference type="FunFam" id="1.10.472.10:FF:000033">
    <property type="entry name" value="retinoblastoma-associated protein isoform X1"/>
    <property type="match status" value="1"/>
</dbReference>
<dbReference type="GO" id="GO:2000134">
    <property type="term" value="P:negative regulation of G1/S transition of mitotic cell cycle"/>
    <property type="evidence" value="ECO:0007669"/>
    <property type="project" value="TreeGrafter"/>
</dbReference>
<evidence type="ECO:0000259" key="16">
    <source>
        <dbReference type="SMART" id="SM00385"/>
    </source>
</evidence>
<feature type="compositionally biased region" description="Basic and acidic residues" evidence="15">
    <location>
        <begin position="885"/>
        <end position="899"/>
    </location>
</feature>
<feature type="region of interest" description="Disordered" evidence="15">
    <location>
        <begin position="225"/>
        <end position="248"/>
    </location>
</feature>
<dbReference type="GO" id="GO:0006357">
    <property type="term" value="P:regulation of transcription by RNA polymerase II"/>
    <property type="evidence" value="ECO:0007669"/>
    <property type="project" value="InterPro"/>
</dbReference>
<dbReference type="SMR" id="Q98966"/>
<feature type="region of interest" description="Disordered" evidence="15">
    <location>
        <begin position="587"/>
        <end position="616"/>
    </location>
</feature>
<dbReference type="GO" id="GO:0006325">
    <property type="term" value="P:chromatin organization"/>
    <property type="evidence" value="ECO:0007669"/>
    <property type="project" value="UniProtKB-KW"/>
</dbReference>
<evidence type="ECO:0000259" key="18">
    <source>
        <dbReference type="SMART" id="SM01368"/>
    </source>
</evidence>
<feature type="region of interest" description="Disordered" evidence="15">
    <location>
        <begin position="1"/>
        <end position="22"/>
    </location>
</feature>
<dbReference type="PANTHER" id="PTHR13742">
    <property type="entry name" value="RETINOBLASTOMA-ASSOCIATED PROTEIN RB -RELATED"/>
    <property type="match status" value="1"/>
</dbReference>
<evidence type="ECO:0000256" key="8">
    <source>
        <dbReference type="ARBA" id="ARBA00023015"/>
    </source>
</evidence>
<evidence type="ECO:0000256" key="4">
    <source>
        <dbReference type="ARBA" id="ARBA00022490"/>
    </source>
</evidence>
<accession>Q98966</accession>
<keyword evidence="7" id="KW-0156">Chromatin regulator</keyword>
<dbReference type="InterPro" id="IPR036915">
    <property type="entry name" value="Cyclin-like_sf"/>
</dbReference>
<dbReference type="InterPro" id="IPR002720">
    <property type="entry name" value="RB_A"/>
</dbReference>
<dbReference type="FunFam" id="1.10.472.10:FF:000039">
    <property type="entry name" value="RB transcriptional corepressor 1"/>
    <property type="match status" value="1"/>
</dbReference>
<keyword evidence="5" id="KW-0678">Repressor</keyword>
<dbReference type="SMART" id="SM01369">
    <property type="entry name" value="Rb_C"/>
    <property type="match status" value="1"/>
</dbReference>
<feature type="domain" description="Retinoblastoma-associated protein N-terminal" evidence="17">
    <location>
        <begin position="77"/>
        <end position="209"/>
    </location>
</feature>
<dbReference type="AlphaFoldDB" id="Q98966"/>
<keyword evidence="8" id="KW-0805">Transcription regulation</keyword>
<name>Q98966_NOTVI</name>
<dbReference type="Pfam" id="PF08934">
    <property type="entry name" value="Rb_C"/>
    <property type="match status" value="1"/>
</dbReference>
<organism evidence="20">
    <name type="scientific">Notophthalmus viridescens</name>
    <name type="common">Eastern newt</name>
    <name type="synonym">Triturus viridescens</name>
    <dbReference type="NCBI Taxonomy" id="8316"/>
    <lineage>
        <taxon>Eukaryota</taxon>
        <taxon>Metazoa</taxon>
        <taxon>Chordata</taxon>
        <taxon>Craniata</taxon>
        <taxon>Vertebrata</taxon>
        <taxon>Euteleostomi</taxon>
        <taxon>Amphibia</taxon>
        <taxon>Batrachia</taxon>
        <taxon>Caudata</taxon>
        <taxon>Salamandroidea</taxon>
        <taxon>Salamandridae</taxon>
        <taxon>Pleurodelinae</taxon>
        <taxon>Notophthalmus</taxon>
    </lineage>
</organism>
<protein>
    <recommendedName>
        <fullName evidence="13">Retinoblastoma-associated protein</fullName>
    </recommendedName>
    <alternativeName>
        <fullName evidence="14">pRb</fullName>
    </alternativeName>
</protein>
<gene>
    <name evidence="20" type="primary">rb</name>
</gene>
<dbReference type="EMBL" id="Y09226">
    <property type="protein sequence ID" value="CAA70428.1"/>
    <property type="molecule type" value="mRNA"/>
</dbReference>
<keyword evidence="4" id="KW-0963">Cytoplasm</keyword>
<dbReference type="Gene3D" id="1.10.472.140">
    <property type="match status" value="1"/>
</dbReference>
<feature type="domain" description="Retinoblastoma-associated protein C-terminal" evidence="19">
    <location>
        <begin position="744"/>
        <end position="898"/>
    </location>
</feature>
<dbReference type="SUPFAM" id="SSF47954">
    <property type="entry name" value="Cyclin-like"/>
    <property type="match status" value="2"/>
</dbReference>
<dbReference type="SMART" id="SM00385">
    <property type="entry name" value="CYCLIN"/>
    <property type="match status" value="1"/>
</dbReference>
<dbReference type="InterPro" id="IPR028309">
    <property type="entry name" value="RB_fam"/>
</dbReference>
<evidence type="ECO:0000256" key="7">
    <source>
        <dbReference type="ARBA" id="ARBA00022853"/>
    </source>
</evidence>
<dbReference type="CDD" id="cd20599">
    <property type="entry name" value="CYCLIN_RB"/>
    <property type="match status" value="1"/>
</dbReference>
<dbReference type="Gene3D" id="6.10.140.1380">
    <property type="match status" value="1"/>
</dbReference>
<evidence type="ECO:0000256" key="6">
    <source>
        <dbReference type="ARBA" id="ARBA00022553"/>
    </source>
</evidence>
<dbReference type="InterPro" id="IPR002719">
    <property type="entry name" value="RB_B"/>
</dbReference>
<sequence length="899" mass="102994">MPPKYPPQVRKGDSSSSAVQSQEEHRQWLDDADFTLLCDSLKVSDAVREGSWKIWQKVSADGCERIIRNEKVLGICIFLAAVELNDLTFTITELLKSTHLNVNMFTGYIKEMDISMDTITTKVNNAVTRLKTKYNTLCTLYQKFQRLFELIFIKEPSNVQISSDISPAALFKILWITFLLVKGSVLQMEDDLVISFQLLLCVFTHYIKILPLPLLREPYKSAISGKSDKAQTRSSRRGRNRNPHLSKQVESDEVFEILCKENGCNMDEVKNINITTFVPFLDSVGISTTNGIPEEPVLSKQYEDLYFNSKDLDARLFLDDDETLQPNMGGCVELEKTPQKNDPEEMNLIPPQTPVRTAMNTIQNLLNSLASASDQPSPTLKAYFNNCTSNPTRAIQERENNLGQIFKQKFAEAVGQACEEIGYQRFKVGVRLAYRVMEAMLKSEEKRLSVQNFSNLLNNSAFHESLLACSIEVVMATYGSISRETDLSFPWILEVFKIEPYDFYKVIESFIKDEPSLTREMIKHLESCEHRIMESLAWRSESPIYELIRQPREREGHVDQPEPTSSLNQPLEHNHTAADLYLSPLRSPRRNVPTSRAIPTLSVPESNNVPAPLPQPTQRSTSLSLFYKKVYRLAYLRMNTLCSKLLPDHPELEHVIWTLFQHTLQNEYELMKDRHLDQIMMCSMYAICKVKAIDLRFKTIVTAYKELPNTNQETFKHVLIRDGQHDSIIVFYNLVFMQKLKTNILQYATLRNPTLSPIPHIPRSPYKISNSPLRLPGGNNIYISPLKSPYKHPEGLLSPTKMTPRSRILVSIGEQFGTAEKFQKINQMLSSSERLRKRAAESSNAPKPLKRLHFDTDGPDETDGSKHLAQKLAEMTSTRSRMQKQKQDEEMDTTLKEEK</sequence>
<keyword evidence="11" id="KW-0539">Nucleus</keyword>
<evidence type="ECO:0000259" key="17">
    <source>
        <dbReference type="SMART" id="SM01367"/>
    </source>
</evidence>
<comment type="subcellular location">
    <subcellularLocation>
        <location evidence="2">Cytoplasm</location>
    </subcellularLocation>
    <subcellularLocation>
        <location evidence="1">Nucleus</location>
    </subcellularLocation>
</comment>
<evidence type="ECO:0000256" key="11">
    <source>
        <dbReference type="ARBA" id="ARBA00023242"/>
    </source>
</evidence>
<evidence type="ECO:0000256" key="13">
    <source>
        <dbReference type="ARBA" id="ARBA00070939"/>
    </source>
</evidence>
<proteinExistence type="evidence at transcript level"/>
<dbReference type="InterPro" id="IPR015030">
    <property type="entry name" value="RB_C"/>
</dbReference>